<evidence type="ECO:0000313" key="12">
    <source>
        <dbReference type="Proteomes" id="UP000241074"/>
    </source>
</evidence>
<dbReference type="PROSITE" id="PS51779">
    <property type="entry name" value="POTRA"/>
    <property type="match status" value="4"/>
</dbReference>
<keyword evidence="2 8" id="KW-1134">Transmembrane beta strand</keyword>
<keyword evidence="5 8" id="KW-0677">Repeat</keyword>
<gene>
    <name evidence="8 11" type="primary">bamA</name>
    <name evidence="11" type="ORF">C7S18_02075</name>
</gene>
<dbReference type="InterPro" id="IPR010827">
    <property type="entry name" value="BamA/TamA_POTRA"/>
</dbReference>
<dbReference type="HAMAP" id="MF_01430">
    <property type="entry name" value="OM_assembly_BamA"/>
    <property type="match status" value="1"/>
</dbReference>
<dbReference type="EMBL" id="CP027860">
    <property type="protein sequence ID" value="AVP99969.1"/>
    <property type="molecule type" value="Genomic_DNA"/>
</dbReference>
<dbReference type="Pfam" id="PF07244">
    <property type="entry name" value="POTRA"/>
    <property type="match status" value="4"/>
</dbReference>
<dbReference type="PANTHER" id="PTHR12815:SF23">
    <property type="entry name" value="OUTER MEMBRANE PROTEIN ASSEMBLY FACTOR BAMA"/>
    <property type="match status" value="1"/>
</dbReference>
<evidence type="ECO:0000256" key="1">
    <source>
        <dbReference type="ARBA" id="ARBA00004370"/>
    </source>
</evidence>
<comment type="subunit">
    <text evidence="8">Part of the Bam complex.</text>
</comment>
<dbReference type="FunFam" id="3.10.20.310:FF:000015">
    <property type="entry name" value="Outer membrane protein assembly factor BamA"/>
    <property type="match status" value="1"/>
</dbReference>
<keyword evidence="4 8" id="KW-0732">Signal</keyword>
<protein>
    <recommendedName>
        <fullName evidence="8 9">Outer membrane protein assembly factor BamA</fullName>
    </recommendedName>
</protein>
<evidence type="ECO:0000259" key="10">
    <source>
        <dbReference type="PROSITE" id="PS51779"/>
    </source>
</evidence>
<dbReference type="KEGG" id="xba:C7S18_02075"/>
<dbReference type="Gene3D" id="2.40.160.50">
    <property type="entry name" value="membrane protein fhac: a member of the omp85/tpsb transporter family"/>
    <property type="match status" value="1"/>
</dbReference>
<dbReference type="GO" id="GO:0051205">
    <property type="term" value="P:protein insertion into membrane"/>
    <property type="evidence" value="ECO:0007669"/>
    <property type="project" value="UniProtKB-UniRule"/>
</dbReference>
<dbReference type="InterPro" id="IPR023707">
    <property type="entry name" value="OM_assembly_BamA"/>
</dbReference>
<sequence length="781" mass="87758">MANNAMAFDPFVVSDIRLEGLTRVPAGTVFASLPIEKGDRLDRLRAGEAIRVLFKTGFFNDIQMKRQGDILVINFVERPAISKLTLSGNKDIKTEDLMKGLKEIGLSEGETFDRLQLDRITQELTRQYNNRGKYNVSIKPRVEDIDRNRVNITIDVVEGKASKIRHFNIVGNDSFADDDITENFESRASNWLSWYKRDDQYSREKLSGDLEKLQQFYQDRGYVDFNVESTQVAVSQDKREIFVTANVREGEIYKLVDLKLAGDLVLDEEALRRLIPAKVGETYSRADVERGAESITKVLSNIGYAFAEVSPLPDVNAEKREIGVTLMVQPGQRVYVRRVTFVGNDRTQDEVLRREMRQLEGTWFSQAAIDRSKIRLQRLGFFKSVEVETPKVPGANDQIDVVVRVEEQSAGSFQFGLGYSQIQGLITSVSLQQRNFFGTGNTVGVTVQNNSFVKRFDFSFLDPYFTDDGISLGYQLGYRELDNGDANQAQFTTDTASGDVVMGIPLSETNTVSLSMGIDRNKLTTTDGATPESLIQYLVTELGDRDRFPIPNNNPTTGQPNVPAGPFRQWTVNTWKLTAGWASDSRNKFFAPTRGTYQRVFGEVALPGSDLEYYKLNYEYARYFPMGERFSLLTRTEVGYGDGYGKTGSLPFYESFYAGGVRSVRGFEDNTLGPVEASPANRDFFQPLGGAFKFVNTTELIFPTPFTKTDSDSAQFSAFVDVGNVWKEPREFGRGDLRASAGLSFKWQAPVGPIIINFAVPLKKEDGDRTESIQFSFGSQF</sequence>
<comment type="function">
    <text evidence="8">Part of the outer membrane protein assembly complex, which is involved in assembly and insertion of beta-barrel proteins into the outer membrane.</text>
</comment>
<dbReference type="InterPro" id="IPR000184">
    <property type="entry name" value="Bac_surfAg_D15"/>
</dbReference>
<name>A0A2P1PYP5_9GAMM</name>
<evidence type="ECO:0000256" key="8">
    <source>
        <dbReference type="HAMAP-Rule" id="MF_01430"/>
    </source>
</evidence>
<evidence type="ECO:0000256" key="3">
    <source>
        <dbReference type="ARBA" id="ARBA00022692"/>
    </source>
</evidence>
<dbReference type="GO" id="GO:1990063">
    <property type="term" value="C:Bam protein complex"/>
    <property type="evidence" value="ECO:0007669"/>
    <property type="project" value="TreeGrafter"/>
</dbReference>
<proteinExistence type="inferred from homology"/>
<evidence type="ECO:0000256" key="9">
    <source>
        <dbReference type="NCBIfam" id="TIGR03303"/>
    </source>
</evidence>
<evidence type="ECO:0000256" key="4">
    <source>
        <dbReference type="ARBA" id="ARBA00022729"/>
    </source>
</evidence>
<dbReference type="FunFam" id="3.10.20.310:FF:000002">
    <property type="entry name" value="Outer membrane protein assembly factor BamA"/>
    <property type="match status" value="1"/>
</dbReference>
<feature type="domain" description="POTRA" evidence="10">
    <location>
        <begin position="334"/>
        <end position="408"/>
    </location>
</feature>
<dbReference type="NCBIfam" id="TIGR03303">
    <property type="entry name" value="OM_YaeT"/>
    <property type="match status" value="1"/>
</dbReference>
<evidence type="ECO:0000256" key="5">
    <source>
        <dbReference type="ARBA" id="ARBA00022737"/>
    </source>
</evidence>
<dbReference type="Pfam" id="PF01103">
    <property type="entry name" value="Omp85"/>
    <property type="match status" value="1"/>
</dbReference>
<dbReference type="Gene3D" id="3.10.20.310">
    <property type="entry name" value="membrane protein fhac"/>
    <property type="match status" value="5"/>
</dbReference>
<evidence type="ECO:0000313" key="11">
    <source>
        <dbReference type="EMBL" id="AVP99969.1"/>
    </source>
</evidence>
<comment type="similarity">
    <text evidence="8">Belongs to the BamA family.</text>
</comment>
<keyword evidence="6 8" id="KW-0472">Membrane</keyword>
<feature type="domain" description="POTRA" evidence="10">
    <location>
        <begin position="162"/>
        <end position="246"/>
    </location>
</feature>
<keyword evidence="12" id="KW-1185">Reference proteome</keyword>
<dbReference type="PANTHER" id="PTHR12815">
    <property type="entry name" value="SORTING AND ASSEMBLY MACHINERY SAMM50 PROTEIN FAMILY MEMBER"/>
    <property type="match status" value="1"/>
</dbReference>
<dbReference type="InterPro" id="IPR039910">
    <property type="entry name" value="D15-like"/>
</dbReference>
<evidence type="ECO:0000256" key="6">
    <source>
        <dbReference type="ARBA" id="ARBA00023136"/>
    </source>
</evidence>
<evidence type="ECO:0000256" key="2">
    <source>
        <dbReference type="ARBA" id="ARBA00022452"/>
    </source>
</evidence>
<evidence type="ECO:0000256" key="7">
    <source>
        <dbReference type="ARBA" id="ARBA00023237"/>
    </source>
</evidence>
<dbReference type="OrthoDB" id="9803054at2"/>
<organism evidence="11 12">
    <name type="scientific">Ahniella affigens</name>
    <dbReference type="NCBI Taxonomy" id="2021234"/>
    <lineage>
        <taxon>Bacteria</taxon>
        <taxon>Pseudomonadati</taxon>
        <taxon>Pseudomonadota</taxon>
        <taxon>Gammaproteobacteria</taxon>
        <taxon>Lysobacterales</taxon>
        <taxon>Rhodanobacteraceae</taxon>
        <taxon>Ahniella</taxon>
    </lineage>
</organism>
<dbReference type="FunFam" id="3.10.20.310:FF:000001">
    <property type="entry name" value="Outer membrane protein assembly factor BamA"/>
    <property type="match status" value="1"/>
</dbReference>
<dbReference type="Proteomes" id="UP000241074">
    <property type="component" value="Chromosome"/>
</dbReference>
<feature type="domain" description="POTRA" evidence="10">
    <location>
        <begin position="11"/>
        <end position="78"/>
    </location>
</feature>
<reference evidence="11 12" key="1">
    <citation type="submission" date="2018-03" db="EMBL/GenBank/DDBJ databases">
        <title>Ahniella affigens gen. nov., sp. nov., a gammaproteobacterium isolated from sandy soil near a stream.</title>
        <authorList>
            <person name="Ko Y."/>
            <person name="Kim J.-H."/>
        </authorList>
    </citation>
    <scope>NUCLEOTIDE SEQUENCE [LARGE SCALE GENOMIC DNA]</scope>
    <source>
        <strain evidence="11 12">D13</strain>
    </source>
</reference>
<accession>A0A2P1PYP5</accession>
<keyword evidence="7 8" id="KW-0998">Cell outer membrane</keyword>
<dbReference type="InterPro" id="IPR034746">
    <property type="entry name" value="POTRA"/>
</dbReference>
<dbReference type="GO" id="GO:0043165">
    <property type="term" value="P:Gram-negative-bacterium-type cell outer membrane assembly"/>
    <property type="evidence" value="ECO:0007669"/>
    <property type="project" value="UniProtKB-UniRule"/>
</dbReference>
<reference evidence="11 12" key="2">
    <citation type="submission" date="2018-03" db="EMBL/GenBank/DDBJ databases">
        <authorList>
            <person name="Keele B.F."/>
        </authorList>
    </citation>
    <scope>NUCLEOTIDE SEQUENCE [LARGE SCALE GENOMIC DNA]</scope>
    <source>
        <strain evidence="11 12">D13</strain>
    </source>
</reference>
<dbReference type="AlphaFoldDB" id="A0A2P1PYP5"/>
<feature type="domain" description="POTRA" evidence="10">
    <location>
        <begin position="79"/>
        <end position="159"/>
    </location>
</feature>
<keyword evidence="3 8" id="KW-0812">Transmembrane</keyword>
<comment type="subcellular location">
    <subcellularLocation>
        <location evidence="8">Cell outer membrane</location>
    </subcellularLocation>
    <subcellularLocation>
        <location evidence="1">Membrane</location>
    </subcellularLocation>
</comment>
<dbReference type="PIRSF" id="PIRSF006076">
    <property type="entry name" value="OM_assembly_OMP85"/>
    <property type="match status" value="1"/>
</dbReference>